<name>A0A6N7KWF9_9ACTN</name>
<dbReference type="OrthoDB" id="120660at2"/>
<dbReference type="PIRSF" id="PIRSF010260">
    <property type="entry name" value="UCP010260"/>
    <property type="match status" value="1"/>
</dbReference>
<dbReference type="EMBL" id="WBOF01000001">
    <property type="protein sequence ID" value="MQS15105.1"/>
    <property type="molecule type" value="Genomic_DNA"/>
</dbReference>
<gene>
    <name evidence="2" type="ORF">F7Q99_23270</name>
</gene>
<dbReference type="AlphaFoldDB" id="A0A6N7KWF9"/>
<dbReference type="InterPro" id="IPR018960">
    <property type="entry name" value="DUF1990"/>
</dbReference>
<dbReference type="InterPro" id="IPR014457">
    <property type="entry name" value="UCP010260"/>
</dbReference>
<reference evidence="2 3" key="1">
    <citation type="submission" date="2019-09" db="EMBL/GenBank/DDBJ databases">
        <title>Genome Sequences of Streptomyces kaniharaensis ATCC 21070.</title>
        <authorList>
            <person name="Zhu W."/>
            <person name="De Crecy-Lagard V."/>
            <person name="Richards N.G."/>
        </authorList>
    </citation>
    <scope>NUCLEOTIDE SEQUENCE [LARGE SCALE GENOMIC DNA]</scope>
    <source>
        <strain evidence="2 3">SF-557</strain>
    </source>
</reference>
<sequence length="189" mass="20488">MRQDLHQRLLAARAATPTYPQVGATRGGRLPDGYAHLRRRVHLGHGPEVLERAGRYVLGWGSQLGTGFAVHPGAPAQEGATVLIRLSLPGSRWPRIVIPCRVVWTVDEPDRIGFAYGTLPGHPECGEESFLVSMDADGEVWFEVAAFSRLAAWYARLGRPVAALCQYLAIERYLAAVATVAAGPGAQRP</sequence>
<evidence type="ECO:0000313" key="3">
    <source>
        <dbReference type="Proteomes" id="UP000450000"/>
    </source>
</evidence>
<comment type="caution">
    <text evidence="2">The sequence shown here is derived from an EMBL/GenBank/DDBJ whole genome shotgun (WGS) entry which is preliminary data.</text>
</comment>
<dbReference type="Pfam" id="PF09348">
    <property type="entry name" value="DUF1990"/>
    <property type="match status" value="1"/>
</dbReference>
<dbReference type="Proteomes" id="UP000450000">
    <property type="component" value="Unassembled WGS sequence"/>
</dbReference>
<keyword evidence="3" id="KW-1185">Reference proteome</keyword>
<dbReference type="PANTHER" id="PTHR34202">
    <property type="entry name" value="UPF0548 PROTEIN"/>
    <property type="match status" value="1"/>
</dbReference>
<dbReference type="PANTHER" id="PTHR34202:SF1">
    <property type="entry name" value="UPF0548 PROTEIN"/>
    <property type="match status" value="1"/>
</dbReference>
<protein>
    <submittedName>
        <fullName evidence="2">DUF1990 domain-containing protein</fullName>
    </submittedName>
</protein>
<feature type="domain" description="DUF1990" evidence="1">
    <location>
        <begin position="18"/>
        <end position="175"/>
    </location>
</feature>
<evidence type="ECO:0000313" key="2">
    <source>
        <dbReference type="EMBL" id="MQS15105.1"/>
    </source>
</evidence>
<evidence type="ECO:0000259" key="1">
    <source>
        <dbReference type="Pfam" id="PF09348"/>
    </source>
</evidence>
<proteinExistence type="predicted"/>
<organism evidence="2 3">
    <name type="scientific">Streptomyces kaniharaensis</name>
    <dbReference type="NCBI Taxonomy" id="212423"/>
    <lineage>
        <taxon>Bacteria</taxon>
        <taxon>Bacillati</taxon>
        <taxon>Actinomycetota</taxon>
        <taxon>Actinomycetes</taxon>
        <taxon>Kitasatosporales</taxon>
        <taxon>Streptomycetaceae</taxon>
        <taxon>Streptomyces</taxon>
    </lineage>
</organism>
<accession>A0A6N7KWF9</accession>
<dbReference type="RefSeq" id="WP_153464453.1">
    <property type="nucleotide sequence ID" value="NZ_WBOF01000001.1"/>
</dbReference>